<dbReference type="CDD" id="cd17683">
    <property type="entry name" value="RUN_RUNDC1"/>
    <property type="match status" value="1"/>
</dbReference>
<dbReference type="Proteomes" id="UP000502823">
    <property type="component" value="Unassembled WGS sequence"/>
</dbReference>
<name>A0A6L2PCH3_COPFO</name>
<organism evidence="2 3">
    <name type="scientific">Coptotermes formosanus</name>
    <name type="common">Formosan subterranean termite</name>
    <dbReference type="NCBI Taxonomy" id="36987"/>
    <lineage>
        <taxon>Eukaryota</taxon>
        <taxon>Metazoa</taxon>
        <taxon>Ecdysozoa</taxon>
        <taxon>Arthropoda</taxon>
        <taxon>Hexapoda</taxon>
        <taxon>Insecta</taxon>
        <taxon>Pterygota</taxon>
        <taxon>Neoptera</taxon>
        <taxon>Polyneoptera</taxon>
        <taxon>Dictyoptera</taxon>
        <taxon>Blattodea</taxon>
        <taxon>Blattoidea</taxon>
        <taxon>Termitoidae</taxon>
        <taxon>Rhinotermitidae</taxon>
        <taxon>Coptotermes</taxon>
    </lineage>
</organism>
<evidence type="ECO:0000259" key="1">
    <source>
        <dbReference type="PROSITE" id="PS50826"/>
    </source>
</evidence>
<proteinExistence type="predicted"/>
<dbReference type="AlphaFoldDB" id="A0A6L2PCH3"/>
<dbReference type="OrthoDB" id="10068328at2759"/>
<dbReference type="FunCoup" id="A0A6L2PCH3">
    <property type="interactions" value="565"/>
</dbReference>
<dbReference type="PANTHER" id="PTHR15591:SF19">
    <property type="entry name" value="RUN DOMAIN-CONTAINING PROTEIN 1 ISOFORM X1"/>
    <property type="match status" value="1"/>
</dbReference>
<dbReference type="EMBL" id="BLKM01009818">
    <property type="protein sequence ID" value="GFG28235.1"/>
    <property type="molecule type" value="Genomic_DNA"/>
</dbReference>
<evidence type="ECO:0000313" key="3">
    <source>
        <dbReference type="Proteomes" id="UP000502823"/>
    </source>
</evidence>
<sequence length="508" mass="56767">MEEIYNASETEDLDFCDGKPAGERWAPLGANDLDDETTCYFQNSSRGVSEAERLRDLEEQQELLNSSLIALTTHFAQVQFRLRQIVDAPPDEKENLLKDLEAFAFRGIPELCDGKVKGLVTPSLNPDGEDLEEKMLAQRVKQKELISQLKTQLEDLEKYAYETGEAGLPQSVVMERQRVIIDQLKGKINLNVDDMDKLTVDDLRSQVDYAISQLVNPLKMKEHLVTQLKTQISDLERFIEFLQGTNIMCSTVSLITSACCTCNCPVHGGLSSLARRKLQNKNEDEIRAETINIMKKAATLLQIFAVAQFGCGSEHFKKNTLKKTMKANHWGDLRANLELAIECVIELASSPENTLDSDYTSDSEDAPVVLCNVKLTGAVRKQLALSIRDLMQHGLMPVSAGIVLKSSASVVPFIGCFPQMNSSGKRMHAWELILKYYELKNGDRYNSTPARKLSQSFNLDIVGGTAISNKQNLLGVIGNIIATHMRYKRSYDSHFKAFICAALKYVGL</sequence>
<dbReference type="InterPro" id="IPR004012">
    <property type="entry name" value="Run_dom"/>
</dbReference>
<protein>
    <recommendedName>
        <fullName evidence="1">RUN domain-containing protein</fullName>
    </recommendedName>
</protein>
<reference evidence="3" key="1">
    <citation type="submission" date="2020-01" db="EMBL/GenBank/DDBJ databases">
        <title>Draft genome sequence of the Termite Coptotermes fromosanus.</title>
        <authorList>
            <person name="Itakura S."/>
            <person name="Yosikawa Y."/>
            <person name="Umezawa K."/>
        </authorList>
    </citation>
    <scope>NUCLEOTIDE SEQUENCE [LARGE SCALE GENOMIC DNA]</scope>
</reference>
<feature type="domain" description="RUN" evidence="1">
    <location>
        <begin position="374"/>
        <end position="508"/>
    </location>
</feature>
<dbReference type="InParanoid" id="A0A6L2PCH3"/>
<dbReference type="InterPro" id="IPR047343">
    <property type="entry name" value="RUSC1_2"/>
</dbReference>
<dbReference type="PANTHER" id="PTHR15591">
    <property type="entry name" value="RUN AND SH3 DOMAIN CONTAINING"/>
    <property type="match status" value="1"/>
</dbReference>
<dbReference type="Pfam" id="PF26030">
    <property type="entry name" value="RUNDC1"/>
    <property type="match status" value="1"/>
</dbReference>
<evidence type="ECO:0000313" key="2">
    <source>
        <dbReference type="EMBL" id="GFG28235.1"/>
    </source>
</evidence>
<dbReference type="Gene3D" id="1.20.58.900">
    <property type="match status" value="1"/>
</dbReference>
<gene>
    <name evidence="2" type="ORF">Cfor_06740</name>
</gene>
<dbReference type="Pfam" id="PF02759">
    <property type="entry name" value="RUN"/>
    <property type="match status" value="1"/>
</dbReference>
<accession>A0A6L2PCH3</accession>
<comment type="caution">
    <text evidence="2">The sequence shown here is derived from an EMBL/GenBank/DDBJ whole genome shotgun (WGS) entry which is preliminary data.</text>
</comment>
<dbReference type="InterPro" id="IPR058732">
    <property type="entry name" value="RUNDC1_M"/>
</dbReference>
<dbReference type="InterPro" id="IPR037213">
    <property type="entry name" value="Run_dom_sf"/>
</dbReference>
<dbReference type="PROSITE" id="PS50826">
    <property type="entry name" value="RUN"/>
    <property type="match status" value="1"/>
</dbReference>
<keyword evidence="3" id="KW-1185">Reference proteome</keyword>